<proteinExistence type="predicted"/>
<evidence type="ECO:0000313" key="3">
    <source>
        <dbReference type="Proteomes" id="UP000299102"/>
    </source>
</evidence>
<evidence type="ECO:0000256" key="1">
    <source>
        <dbReference type="SAM" id="MobiDB-lite"/>
    </source>
</evidence>
<name>A0A4C1WT90_EUMVA</name>
<accession>A0A4C1WT90</accession>
<organism evidence="2 3">
    <name type="scientific">Eumeta variegata</name>
    <name type="common">Bagworm moth</name>
    <name type="synonym">Eumeta japonica</name>
    <dbReference type="NCBI Taxonomy" id="151549"/>
    <lineage>
        <taxon>Eukaryota</taxon>
        <taxon>Metazoa</taxon>
        <taxon>Ecdysozoa</taxon>
        <taxon>Arthropoda</taxon>
        <taxon>Hexapoda</taxon>
        <taxon>Insecta</taxon>
        <taxon>Pterygota</taxon>
        <taxon>Neoptera</taxon>
        <taxon>Endopterygota</taxon>
        <taxon>Lepidoptera</taxon>
        <taxon>Glossata</taxon>
        <taxon>Ditrysia</taxon>
        <taxon>Tineoidea</taxon>
        <taxon>Psychidae</taxon>
        <taxon>Oiketicinae</taxon>
        <taxon>Eumeta</taxon>
    </lineage>
</organism>
<evidence type="ECO:0000313" key="2">
    <source>
        <dbReference type="EMBL" id="GBP53539.1"/>
    </source>
</evidence>
<comment type="caution">
    <text evidence="2">The sequence shown here is derived from an EMBL/GenBank/DDBJ whole genome shotgun (WGS) entry which is preliminary data.</text>
</comment>
<reference evidence="2 3" key="1">
    <citation type="journal article" date="2019" name="Commun. Biol.">
        <title>The bagworm genome reveals a unique fibroin gene that provides high tensile strength.</title>
        <authorList>
            <person name="Kono N."/>
            <person name="Nakamura H."/>
            <person name="Ohtoshi R."/>
            <person name="Tomita M."/>
            <person name="Numata K."/>
            <person name="Arakawa K."/>
        </authorList>
    </citation>
    <scope>NUCLEOTIDE SEQUENCE [LARGE SCALE GENOMIC DNA]</scope>
</reference>
<keyword evidence="3" id="KW-1185">Reference proteome</keyword>
<feature type="compositionally biased region" description="Low complexity" evidence="1">
    <location>
        <begin position="29"/>
        <end position="41"/>
    </location>
</feature>
<dbReference type="Proteomes" id="UP000299102">
    <property type="component" value="Unassembled WGS sequence"/>
</dbReference>
<dbReference type="EMBL" id="BGZK01000627">
    <property type="protein sequence ID" value="GBP53539.1"/>
    <property type="molecule type" value="Genomic_DNA"/>
</dbReference>
<sequence length="141" mass="15632">MRYRIWDEFTDPDRVRSCIEVLDPRRRPAASTSSPPDAPLDIPNTPRRRGAHARLNSGDVTMRHRRKCNSALPNVTELVTHLTSFLPAVSCGRLLAPGGRAAGCLNRGGRAAFRSNRECTFLVRRLAAAAAPRRDAKFLDV</sequence>
<protein>
    <submittedName>
        <fullName evidence="2">Uncharacterized protein</fullName>
    </submittedName>
</protein>
<dbReference type="AlphaFoldDB" id="A0A4C1WT90"/>
<feature type="region of interest" description="Disordered" evidence="1">
    <location>
        <begin position="24"/>
        <end position="60"/>
    </location>
</feature>
<gene>
    <name evidence="2" type="ORF">EVAR_45412_1</name>
</gene>